<accession>M2TDE8</accession>
<evidence type="ECO:0000313" key="2">
    <source>
        <dbReference type="EMBL" id="EMD84534.1"/>
    </source>
</evidence>
<dbReference type="AlphaFoldDB" id="M2TDE8"/>
<proteinExistence type="predicted"/>
<comment type="caution">
    <text evidence="2">The sequence shown here is derived from an EMBL/GenBank/DDBJ whole genome shotgun (WGS) entry which is preliminary data.</text>
</comment>
<reference evidence="2 3" key="1">
    <citation type="journal article" date="2013" name="Genome Announc.">
        <title>Draft Genome Sequence of Strain JLT2015T, Belonging to the Family Sphingomonadaceae of the Alphaproteobacteria.</title>
        <authorList>
            <person name="Tang K."/>
            <person name="Liu K."/>
            <person name="Li S."/>
            <person name="Jiao N."/>
        </authorList>
    </citation>
    <scope>NUCLEOTIDE SEQUENCE [LARGE SCALE GENOMIC DNA]</scope>
    <source>
        <strain evidence="2 3">JLT2015</strain>
    </source>
</reference>
<dbReference type="EMBL" id="AMRV01000001">
    <property type="protein sequence ID" value="EMD84534.1"/>
    <property type="molecule type" value="Genomic_DNA"/>
</dbReference>
<feature type="domain" description="Extensin-like C-terminal" evidence="1">
    <location>
        <begin position="58"/>
        <end position="230"/>
    </location>
</feature>
<gene>
    <name evidence="2" type="ORF">C725_0464</name>
</gene>
<protein>
    <submittedName>
        <fullName evidence="2">Extensin-like protein</fullName>
    </submittedName>
</protein>
<evidence type="ECO:0000313" key="3">
    <source>
        <dbReference type="Proteomes" id="UP000011717"/>
    </source>
</evidence>
<dbReference type="InterPro" id="IPR009683">
    <property type="entry name" value="Extensin-like_C"/>
</dbReference>
<sequence length="230" mass="24804">MLVTLAVLALVAYGGWRAFDYAEETYPQHLPWTPLSLDDPIGHATSLKVAALSGDKPACLALFETSDLAVTPFEDRMETEQCGYVDAVTLDRMTAGYSPSTVRLSCPLAAALGIWEQDVVQPAARRVLGSEVASIRQLGTYSCRRLYGRESGNWSQHATAQAIDIAGFTLADGRSISLAGDWGADSDAGAFLLEIRNRGCGVFGTMLGPEYNAAHRDHFHLQANGYGTCR</sequence>
<organism evidence="2 3">
    <name type="scientific">Pacificimonas flava</name>
    <dbReference type="NCBI Taxonomy" id="1234595"/>
    <lineage>
        <taxon>Bacteria</taxon>
        <taxon>Pseudomonadati</taxon>
        <taxon>Pseudomonadota</taxon>
        <taxon>Alphaproteobacteria</taxon>
        <taxon>Sphingomonadales</taxon>
        <taxon>Sphingosinicellaceae</taxon>
        <taxon>Pacificimonas</taxon>
    </lineage>
</organism>
<name>M2TDE8_9SPHN</name>
<dbReference type="Proteomes" id="UP000011717">
    <property type="component" value="Unassembled WGS sequence"/>
</dbReference>
<keyword evidence="3" id="KW-1185">Reference proteome</keyword>
<evidence type="ECO:0000259" key="1">
    <source>
        <dbReference type="Pfam" id="PF06904"/>
    </source>
</evidence>
<dbReference type="Pfam" id="PF06904">
    <property type="entry name" value="Extensin-like_C"/>
    <property type="match status" value="1"/>
</dbReference>